<protein>
    <submittedName>
        <fullName evidence="2">Protein CBG17932</fullName>
    </submittedName>
</protein>
<keyword evidence="1" id="KW-0472">Membrane</keyword>
<dbReference type="KEGG" id="cbr:CBG_17932"/>
<keyword evidence="3" id="KW-1185">Reference proteome</keyword>
<dbReference type="Pfam" id="PF10326">
    <property type="entry name" value="7TM_GPCR_Str"/>
    <property type="match status" value="1"/>
</dbReference>
<name>A8XS48_CAEBR</name>
<evidence type="ECO:0000313" key="2">
    <source>
        <dbReference type="EMBL" id="CAP35467.2"/>
    </source>
</evidence>
<reference evidence="2 3" key="2">
    <citation type="journal article" date="2011" name="PLoS Genet.">
        <title>Caenorhabditis briggsae recombinant inbred line genotypes reveal inter-strain incompatibility and the evolution of recombination.</title>
        <authorList>
            <person name="Ross J.A."/>
            <person name="Koboldt D.C."/>
            <person name="Staisch J.E."/>
            <person name="Chamberlin H.M."/>
            <person name="Gupta B.P."/>
            <person name="Miller R.D."/>
            <person name="Baird S.E."/>
            <person name="Haag E.S."/>
        </authorList>
    </citation>
    <scope>NUCLEOTIDE SEQUENCE [LARGE SCALE GENOMIC DNA]</scope>
    <source>
        <strain evidence="2 3">AF16</strain>
    </source>
</reference>
<reference evidence="2 3" key="1">
    <citation type="journal article" date="2003" name="PLoS Biol.">
        <title>The genome sequence of Caenorhabditis briggsae: a platform for comparative genomics.</title>
        <authorList>
            <person name="Stein L.D."/>
            <person name="Bao Z."/>
            <person name="Blasiar D."/>
            <person name="Blumenthal T."/>
            <person name="Brent M.R."/>
            <person name="Chen N."/>
            <person name="Chinwalla A."/>
            <person name="Clarke L."/>
            <person name="Clee C."/>
            <person name="Coghlan A."/>
            <person name="Coulson A."/>
            <person name="D'Eustachio P."/>
            <person name="Fitch D.H."/>
            <person name="Fulton L.A."/>
            <person name="Fulton R.E."/>
            <person name="Griffiths-Jones S."/>
            <person name="Harris T.W."/>
            <person name="Hillier L.W."/>
            <person name="Kamath R."/>
            <person name="Kuwabara P.E."/>
            <person name="Mardis E.R."/>
            <person name="Marra M.A."/>
            <person name="Miner T.L."/>
            <person name="Minx P."/>
            <person name="Mullikin J.C."/>
            <person name="Plumb R.W."/>
            <person name="Rogers J."/>
            <person name="Schein J.E."/>
            <person name="Sohrmann M."/>
            <person name="Spieth J."/>
            <person name="Stajich J.E."/>
            <person name="Wei C."/>
            <person name="Willey D."/>
            <person name="Wilson R.K."/>
            <person name="Durbin R."/>
            <person name="Waterston R.H."/>
        </authorList>
    </citation>
    <scope>NUCLEOTIDE SEQUENCE [LARGE SCALE GENOMIC DNA]</scope>
    <source>
        <strain evidence="2 3">AF16</strain>
    </source>
</reference>
<feature type="transmembrane region" description="Helical" evidence="1">
    <location>
        <begin position="97"/>
        <end position="117"/>
    </location>
</feature>
<evidence type="ECO:0000313" key="3">
    <source>
        <dbReference type="Proteomes" id="UP000008549"/>
    </source>
</evidence>
<sequence length="130" mass="14601">MPTTGSYLHWIKVSHAVPQIGFFASIGLGLTVLCLNFCGAQKNFRSYKYIVNIFTILGMIFVVSEILFIRRLHIFLRGYNVAISYTVHLSVLDNFRITAPTIILFTPNLIIILLPLFNPQISIPSGTLSL</sequence>
<organism evidence="2 3">
    <name type="scientific">Caenorhabditis briggsae</name>
    <dbReference type="NCBI Taxonomy" id="6238"/>
    <lineage>
        <taxon>Eukaryota</taxon>
        <taxon>Metazoa</taxon>
        <taxon>Ecdysozoa</taxon>
        <taxon>Nematoda</taxon>
        <taxon>Chromadorea</taxon>
        <taxon>Rhabditida</taxon>
        <taxon>Rhabditina</taxon>
        <taxon>Rhabditomorpha</taxon>
        <taxon>Rhabditoidea</taxon>
        <taxon>Rhabditidae</taxon>
        <taxon>Peloderinae</taxon>
        <taxon>Caenorhabditis</taxon>
    </lineage>
</organism>
<evidence type="ECO:0000256" key="1">
    <source>
        <dbReference type="SAM" id="Phobius"/>
    </source>
</evidence>
<dbReference type="InterPro" id="IPR019428">
    <property type="entry name" value="7TM_GPCR_serpentine_rcpt_Str"/>
</dbReference>
<proteinExistence type="predicted"/>
<dbReference type="InParanoid" id="A8XS48"/>
<feature type="transmembrane region" description="Helical" evidence="1">
    <location>
        <begin position="20"/>
        <end position="38"/>
    </location>
</feature>
<dbReference type="WormBase" id="CBG17932">
    <property type="protein sequence ID" value="CBP27374"/>
    <property type="gene ID" value="WBGene00037437"/>
</dbReference>
<dbReference type="RefSeq" id="XP_045096341.1">
    <property type="nucleotide sequence ID" value="XM_045237094.1"/>
</dbReference>
<keyword evidence="1" id="KW-1133">Transmembrane helix</keyword>
<dbReference type="GeneID" id="8589734"/>
<keyword evidence="1" id="KW-0812">Transmembrane</keyword>
<gene>
    <name evidence="2 4" type="ORF">CBG17932</name>
    <name evidence="2" type="ORF">CBG_17932</name>
</gene>
<dbReference type="PANTHER" id="PTHR46000">
    <property type="entry name" value="SEVEN TM RECEPTOR-RELATED"/>
    <property type="match status" value="1"/>
</dbReference>
<evidence type="ECO:0000313" key="4">
    <source>
        <dbReference type="WormBase" id="CBG17932"/>
    </source>
</evidence>
<dbReference type="Proteomes" id="UP000008549">
    <property type="component" value="Unassembled WGS sequence"/>
</dbReference>
<accession>A8XS48</accession>
<dbReference type="EMBL" id="HE601413">
    <property type="protein sequence ID" value="CAP35467.2"/>
    <property type="molecule type" value="Genomic_DNA"/>
</dbReference>
<dbReference type="PANTHER" id="PTHR46000:SF9">
    <property type="entry name" value="SEVEN TM RECEPTOR"/>
    <property type="match status" value="1"/>
</dbReference>
<dbReference type="AlphaFoldDB" id="A8XS48"/>
<dbReference type="HOGENOM" id="CLU_1939993_0_0_1"/>
<dbReference type="CTD" id="8589734"/>
<feature type="transmembrane region" description="Helical" evidence="1">
    <location>
        <begin position="50"/>
        <end position="69"/>
    </location>
</feature>